<dbReference type="EMBL" id="CP007739">
    <property type="protein sequence ID" value="AIE59774.1"/>
    <property type="molecule type" value="Genomic_DNA"/>
</dbReference>
<dbReference type="OrthoDB" id="164847at2"/>
<dbReference type="Proteomes" id="UP000027602">
    <property type="component" value="Chromosome"/>
</dbReference>
<dbReference type="AlphaFoldDB" id="I3DZN9"/>
<gene>
    <name evidence="1" type="ORF">BMMGA3_06740</name>
</gene>
<accession>I3DZN9</accession>
<organism evidence="1 2">
    <name type="scientific">Bacillus methanolicus (strain MGA3 / ATCC 53907)</name>
    <dbReference type="NCBI Taxonomy" id="796606"/>
    <lineage>
        <taxon>Bacteria</taxon>
        <taxon>Bacillati</taxon>
        <taxon>Bacillota</taxon>
        <taxon>Bacilli</taxon>
        <taxon>Bacillales</taxon>
        <taxon>Bacillaceae</taxon>
        <taxon>Bacillus</taxon>
    </lineage>
</organism>
<name>I3DZN9_BACMM</name>
<evidence type="ECO:0000313" key="2">
    <source>
        <dbReference type="Proteomes" id="UP000027602"/>
    </source>
</evidence>
<proteinExistence type="predicted"/>
<dbReference type="KEGG" id="bmet:BMMGA3_06740"/>
<reference evidence="1 2" key="1">
    <citation type="journal article" date="2015" name="BMC Genomics">
        <title>Transcriptome analysis of thermophilic methylotrophic Bacillus methanolicus MGA3 using RNA-sequencing provides detailed insights into its previously uncharted transcriptional landscape.</title>
        <authorList>
            <person name="Irla M."/>
            <person name="Neshat A."/>
            <person name="Brautaset T."/>
            <person name="Ruckert C."/>
            <person name="Kalinowski J."/>
            <person name="Wendisch V.F."/>
        </authorList>
    </citation>
    <scope>NUCLEOTIDE SEQUENCE [LARGE SCALE GENOMIC DNA]</scope>
    <source>
        <strain evidence="2">MGA3 / ATCC 53907</strain>
    </source>
</reference>
<dbReference type="HOGENOM" id="CLU_181623_3_0_9"/>
<dbReference type="InterPro" id="IPR021377">
    <property type="entry name" value="DUF3006"/>
</dbReference>
<evidence type="ECO:0000313" key="1">
    <source>
        <dbReference type="EMBL" id="AIE59774.1"/>
    </source>
</evidence>
<dbReference type="Pfam" id="PF11213">
    <property type="entry name" value="DUF3006"/>
    <property type="match status" value="1"/>
</dbReference>
<keyword evidence="2" id="KW-1185">Reference proteome</keyword>
<dbReference type="RefSeq" id="WP_003349244.1">
    <property type="nucleotide sequence ID" value="NZ_ADWW01000004.1"/>
</dbReference>
<protein>
    <submittedName>
        <fullName evidence="1">Uncharacterized protein</fullName>
    </submittedName>
</protein>
<sequence length="57" mass="6442">MKGLVERFKGDIVVVEINGKTRELSKSLFPAEIEIGDVVEIVGDKIIILKEEMDQLR</sequence>